<dbReference type="Proteomes" id="UP001356704">
    <property type="component" value="Unassembled WGS sequence"/>
</dbReference>
<evidence type="ECO:0000313" key="1">
    <source>
        <dbReference type="EMBL" id="MEF3079387.1"/>
    </source>
</evidence>
<organism evidence="1 2">
    <name type="scientific">Winogradskyella poriferorum</name>
    <dbReference type="NCBI Taxonomy" id="307627"/>
    <lineage>
        <taxon>Bacteria</taxon>
        <taxon>Pseudomonadati</taxon>
        <taxon>Bacteroidota</taxon>
        <taxon>Flavobacteriia</taxon>
        <taxon>Flavobacteriales</taxon>
        <taxon>Flavobacteriaceae</taxon>
        <taxon>Winogradskyella</taxon>
    </lineage>
</organism>
<evidence type="ECO:0000313" key="2">
    <source>
        <dbReference type="Proteomes" id="UP001356704"/>
    </source>
</evidence>
<sequence length="166" mass="18877">MKRILSLITVFTLLFTACEGDPGPQGPQGPQGTYIVGQSFENEIPINFTSTNGFQDTLEIPLDIELFESDMVLVYRLVDVVDGYDVWRLLPETVYTDDGSQFTYNYEHNYDLVTIYLEGSPSLDLSTLPDAYRIDQFFRVVVLPVDFASSNNIDINNYSEVMQFVE</sequence>
<accession>A0ABU7W6K9</accession>
<gene>
    <name evidence="1" type="ORF">V1468_10245</name>
</gene>
<keyword evidence="2" id="KW-1185">Reference proteome</keyword>
<comment type="caution">
    <text evidence="1">The sequence shown here is derived from an EMBL/GenBank/DDBJ whole genome shotgun (WGS) entry which is preliminary data.</text>
</comment>
<name>A0ABU7W6K9_9FLAO</name>
<protein>
    <recommendedName>
        <fullName evidence="3">Dihydrolipoamide dehydrogenase</fullName>
    </recommendedName>
</protein>
<proteinExistence type="predicted"/>
<dbReference type="RefSeq" id="WP_331810151.1">
    <property type="nucleotide sequence ID" value="NZ_JAZHOU010000003.1"/>
</dbReference>
<dbReference type="EMBL" id="JAZHOU010000003">
    <property type="protein sequence ID" value="MEF3079387.1"/>
    <property type="molecule type" value="Genomic_DNA"/>
</dbReference>
<dbReference type="PROSITE" id="PS51257">
    <property type="entry name" value="PROKAR_LIPOPROTEIN"/>
    <property type="match status" value="1"/>
</dbReference>
<reference evidence="1 2" key="1">
    <citation type="submission" date="2024-02" db="EMBL/GenBank/DDBJ databases">
        <title>Winogradskyella poriferorum JCM 12885.</title>
        <authorList>
            <person name="Zhang D.-F."/>
            <person name="Fu Z.-Y."/>
        </authorList>
    </citation>
    <scope>NUCLEOTIDE SEQUENCE [LARGE SCALE GENOMIC DNA]</scope>
    <source>
        <strain evidence="1 2">JCM 12885</strain>
    </source>
</reference>
<evidence type="ECO:0008006" key="3">
    <source>
        <dbReference type="Google" id="ProtNLM"/>
    </source>
</evidence>